<protein>
    <submittedName>
        <fullName evidence="3">Putative DnaJ domain-containing protein</fullName>
    </submittedName>
</protein>
<evidence type="ECO:0000256" key="1">
    <source>
        <dbReference type="SAM" id="Phobius"/>
    </source>
</evidence>
<dbReference type="STRING" id="74649.A0A2P6PU15"/>
<dbReference type="PANTHER" id="PTHR24074">
    <property type="entry name" value="CO-CHAPERONE PROTEIN DJLA"/>
    <property type="match status" value="1"/>
</dbReference>
<feature type="transmembrane region" description="Helical" evidence="1">
    <location>
        <begin position="6"/>
        <end position="24"/>
    </location>
</feature>
<accession>A0A2P6PU15</accession>
<gene>
    <name evidence="3" type="ORF">RchiOBHm_Chr6g0283401</name>
</gene>
<dbReference type="SMART" id="SM00271">
    <property type="entry name" value="DnaJ"/>
    <property type="match status" value="1"/>
</dbReference>
<dbReference type="Gramene" id="PRQ25410">
    <property type="protein sequence ID" value="PRQ25410"/>
    <property type="gene ID" value="RchiOBHm_Chr6g0283401"/>
</dbReference>
<dbReference type="PRINTS" id="PR00625">
    <property type="entry name" value="JDOMAIN"/>
</dbReference>
<dbReference type="EMBL" id="PDCK01000044">
    <property type="protein sequence ID" value="PRQ25410.1"/>
    <property type="molecule type" value="Genomic_DNA"/>
</dbReference>
<dbReference type="Gene3D" id="1.10.287.110">
    <property type="entry name" value="DnaJ domain"/>
    <property type="match status" value="1"/>
</dbReference>
<dbReference type="PROSITE" id="PS50076">
    <property type="entry name" value="DNAJ_2"/>
    <property type="match status" value="1"/>
</dbReference>
<keyword evidence="1" id="KW-0472">Membrane</keyword>
<keyword evidence="1" id="KW-0812">Transmembrane</keyword>
<reference evidence="3 4" key="1">
    <citation type="journal article" date="2018" name="Nat. Genet.">
        <title>The Rosa genome provides new insights in the design of modern roses.</title>
        <authorList>
            <person name="Bendahmane M."/>
        </authorList>
    </citation>
    <scope>NUCLEOTIDE SEQUENCE [LARGE SCALE GENOMIC DNA]</scope>
    <source>
        <strain evidence="4">cv. Old Blush</strain>
    </source>
</reference>
<name>A0A2P6PU15_ROSCH</name>
<proteinExistence type="predicted"/>
<dbReference type="InterPro" id="IPR001623">
    <property type="entry name" value="DnaJ_domain"/>
</dbReference>
<dbReference type="SUPFAM" id="SSF46565">
    <property type="entry name" value="Chaperone J-domain"/>
    <property type="match status" value="1"/>
</dbReference>
<dbReference type="Proteomes" id="UP000238479">
    <property type="component" value="Chromosome 6"/>
</dbReference>
<keyword evidence="1" id="KW-1133">Transmembrane helix</keyword>
<feature type="domain" description="J" evidence="2">
    <location>
        <begin position="44"/>
        <end position="136"/>
    </location>
</feature>
<keyword evidence="4" id="KW-1185">Reference proteome</keyword>
<dbReference type="InterPro" id="IPR036869">
    <property type="entry name" value="J_dom_sf"/>
</dbReference>
<dbReference type="InterPro" id="IPR050817">
    <property type="entry name" value="DjlA_DnaK_co-chaperone"/>
</dbReference>
<comment type="caution">
    <text evidence="3">The sequence shown here is derived from an EMBL/GenBank/DDBJ whole genome shotgun (WGS) entry which is preliminary data.</text>
</comment>
<evidence type="ECO:0000313" key="3">
    <source>
        <dbReference type="EMBL" id="PRQ25410.1"/>
    </source>
</evidence>
<dbReference type="Pfam" id="PF00226">
    <property type="entry name" value="DnaJ"/>
    <property type="match status" value="1"/>
</dbReference>
<dbReference type="AlphaFoldDB" id="A0A2P6PU15"/>
<organism evidence="3 4">
    <name type="scientific">Rosa chinensis</name>
    <name type="common">China rose</name>
    <dbReference type="NCBI Taxonomy" id="74649"/>
    <lineage>
        <taxon>Eukaryota</taxon>
        <taxon>Viridiplantae</taxon>
        <taxon>Streptophyta</taxon>
        <taxon>Embryophyta</taxon>
        <taxon>Tracheophyta</taxon>
        <taxon>Spermatophyta</taxon>
        <taxon>Magnoliopsida</taxon>
        <taxon>eudicotyledons</taxon>
        <taxon>Gunneridae</taxon>
        <taxon>Pentapetalae</taxon>
        <taxon>rosids</taxon>
        <taxon>fabids</taxon>
        <taxon>Rosales</taxon>
        <taxon>Rosaceae</taxon>
        <taxon>Rosoideae</taxon>
        <taxon>Rosoideae incertae sedis</taxon>
        <taxon>Rosa</taxon>
    </lineage>
</organism>
<evidence type="ECO:0000259" key="2">
    <source>
        <dbReference type="PROSITE" id="PS50076"/>
    </source>
</evidence>
<sequence length="142" mass="17096">MCLFYFILFFWVKVYVIICILRLRPVPKPRNLLRSIDSIMNPSKAYKVLGLSGNASKQEIKQAYRRLALKYHPDKHTNSSKTIKDDATQRFKQATEAYESLTNPSNHQHFQQAYHYYYQDIFYYYHQDVYFYDKYGLLHKTS</sequence>
<dbReference type="CDD" id="cd06257">
    <property type="entry name" value="DnaJ"/>
    <property type="match status" value="1"/>
</dbReference>
<evidence type="ECO:0000313" key="4">
    <source>
        <dbReference type="Proteomes" id="UP000238479"/>
    </source>
</evidence>